<accession>A0ACB9SAP1</accession>
<keyword evidence="2" id="KW-1185">Reference proteome</keyword>
<dbReference type="Proteomes" id="UP001057402">
    <property type="component" value="Chromosome 2"/>
</dbReference>
<evidence type="ECO:0000313" key="2">
    <source>
        <dbReference type="Proteomes" id="UP001057402"/>
    </source>
</evidence>
<dbReference type="EMBL" id="CM042881">
    <property type="protein sequence ID" value="KAI4386628.1"/>
    <property type="molecule type" value="Genomic_DNA"/>
</dbReference>
<reference evidence="2" key="1">
    <citation type="journal article" date="2023" name="Front. Plant Sci.">
        <title>Chromosomal-level genome assembly of Melastoma candidum provides insights into trichome evolution.</title>
        <authorList>
            <person name="Zhong Y."/>
            <person name="Wu W."/>
            <person name="Sun C."/>
            <person name="Zou P."/>
            <person name="Liu Y."/>
            <person name="Dai S."/>
            <person name="Zhou R."/>
        </authorList>
    </citation>
    <scope>NUCLEOTIDE SEQUENCE [LARGE SCALE GENOMIC DNA]</scope>
</reference>
<sequence>MSSDHEPPNHPNGPDHHQQQQQQLALLQTLTDALSSASRRIPTDRDFHFFNNFPEFRSPVDSVSRDSLSLLSSVRGVPMSAFDDEEWYHWLVDFNDHALEGFDVAAEDFERSRKEEDAAVGGLLEEGGFEVVKGRKKRDDRKGFGGAAEVKVAADLREKRGKVSFHISTIRRPQDEFNILVNNSNQPFQHVWLQRSDDGSRFVHPLENVSVLDFIDRSIPSAEPQKPSPPEDTPFKLVEDVRDLKAMAVKLRAATEFAVDLEHNQYRSFQGLTCLMQISTRDEDFIVDALKLKVHIGPHLREVFKDCSKRKVLHGADHDILWLQRDFGIYVCNMFDTGQAARVLKLERFSLEYLLNHFCEVKANKEYQNADWRLRPLPYEMVRYAREDTHYLLHIYDLMKIRLISMSEGSEDALLEVYKRSADICSQLYEKELLTDSSYLHIYGLVQAQLSPQQLAVVAALHEWRDAIARSEDESTGFILPNKTLLEIATQLPVTTGKLHRLLKTRQHSYIECNLSSVVNIVRRAIQNSAAYEAEAESLKQKWLKKLDERAMAKRELQPTPPDADVDAEVDPDFEENQTIESIDESAVLNSISVNHGDPPQLVREESSKLETFCSELLSQDSNSNNNGESSSESKNERAENHLSEEKITKKGSAATVQVRKKPGGAFGAMLGNSGLKRKENKLKLEAIRSSVNLPFRTFSVTDEPTGPMAGIEEQAGIGEELNGDLGSSVTPQDSSALTEAVASKAEDVIMFDEEGGNSGSETGGHNKDDAAGWENSGEADFKDDEPVSLSELSSSFQKCLQSVKQNNVKTARADQPPISPFKPFDYEAAWKDRFGEDGGRDKQGEDGDASPRRSRSGRGGKKGGLVGNDLGDGNGSAEFGQGRRRQAFPASGNRSATFR</sequence>
<proteinExistence type="predicted"/>
<name>A0ACB9SAP1_9MYRT</name>
<protein>
    <submittedName>
        <fullName evidence="1">Uncharacterized protein</fullName>
    </submittedName>
</protein>
<gene>
    <name evidence="1" type="ORF">MLD38_004545</name>
</gene>
<organism evidence="1 2">
    <name type="scientific">Melastoma candidum</name>
    <dbReference type="NCBI Taxonomy" id="119954"/>
    <lineage>
        <taxon>Eukaryota</taxon>
        <taxon>Viridiplantae</taxon>
        <taxon>Streptophyta</taxon>
        <taxon>Embryophyta</taxon>
        <taxon>Tracheophyta</taxon>
        <taxon>Spermatophyta</taxon>
        <taxon>Magnoliopsida</taxon>
        <taxon>eudicotyledons</taxon>
        <taxon>Gunneridae</taxon>
        <taxon>Pentapetalae</taxon>
        <taxon>rosids</taxon>
        <taxon>malvids</taxon>
        <taxon>Myrtales</taxon>
        <taxon>Melastomataceae</taxon>
        <taxon>Melastomatoideae</taxon>
        <taxon>Melastomateae</taxon>
        <taxon>Melastoma</taxon>
    </lineage>
</organism>
<evidence type="ECO:0000313" key="1">
    <source>
        <dbReference type="EMBL" id="KAI4386628.1"/>
    </source>
</evidence>
<comment type="caution">
    <text evidence="1">The sequence shown here is derived from an EMBL/GenBank/DDBJ whole genome shotgun (WGS) entry which is preliminary data.</text>
</comment>